<dbReference type="Proteomes" id="UP000245999">
    <property type="component" value="Chromosome"/>
</dbReference>
<dbReference type="EMBL" id="CP029145">
    <property type="protein sequence ID" value="AWM32626.1"/>
    <property type="molecule type" value="Genomic_DNA"/>
</dbReference>
<organism evidence="2 3">
    <name type="scientific">Hymenobacter nivis</name>
    <dbReference type="NCBI Taxonomy" id="1850093"/>
    <lineage>
        <taxon>Bacteria</taxon>
        <taxon>Pseudomonadati</taxon>
        <taxon>Bacteroidota</taxon>
        <taxon>Cytophagia</taxon>
        <taxon>Cytophagales</taxon>
        <taxon>Hymenobacteraceae</taxon>
        <taxon>Hymenobacter</taxon>
    </lineage>
</organism>
<feature type="region of interest" description="Disordered" evidence="1">
    <location>
        <begin position="55"/>
        <end position="93"/>
    </location>
</feature>
<name>A0A2Z3GN35_9BACT</name>
<dbReference type="AlphaFoldDB" id="A0A2Z3GN35"/>
<dbReference type="KEGG" id="hnv:DDQ68_07410"/>
<evidence type="ECO:0000313" key="3">
    <source>
        <dbReference type="Proteomes" id="UP000245999"/>
    </source>
</evidence>
<keyword evidence="3" id="KW-1185">Reference proteome</keyword>
<sequence>MQALAALSPAAIGCGHGPVIQGPQAAAGLAQLAAHYPVPAHGRYIHEAARTNASGVEHLPPACTRPAAPPGRRAGRRRTAGRGSLAAATPPPG</sequence>
<gene>
    <name evidence="2" type="ORF">DDQ68_07410</name>
</gene>
<reference evidence="3" key="1">
    <citation type="submission" date="2018-04" db="EMBL/GenBank/DDBJ databases">
        <title>Complete genome of Antarctic heterotrophic bacterium Hymenobacter nivis.</title>
        <authorList>
            <person name="Terashima M."/>
        </authorList>
    </citation>
    <scope>NUCLEOTIDE SEQUENCE [LARGE SCALE GENOMIC DNA]</scope>
    <source>
        <strain evidence="3">NBRC 111535</strain>
    </source>
</reference>
<feature type="compositionally biased region" description="Low complexity" evidence="1">
    <location>
        <begin position="60"/>
        <end position="72"/>
    </location>
</feature>
<feature type="compositionally biased region" description="Low complexity" evidence="1">
    <location>
        <begin position="81"/>
        <end position="93"/>
    </location>
</feature>
<evidence type="ECO:0008006" key="4">
    <source>
        <dbReference type="Google" id="ProtNLM"/>
    </source>
</evidence>
<evidence type="ECO:0000256" key="1">
    <source>
        <dbReference type="SAM" id="MobiDB-lite"/>
    </source>
</evidence>
<protein>
    <recommendedName>
        <fullName evidence="4">MBL fold metallo-hydrolase</fullName>
    </recommendedName>
</protein>
<accession>A0A2Z3GN35</accession>
<evidence type="ECO:0000313" key="2">
    <source>
        <dbReference type="EMBL" id="AWM32626.1"/>
    </source>
</evidence>
<proteinExistence type="predicted"/>